<protein>
    <submittedName>
        <fullName evidence="7">O-antigen ligase</fullName>
    </submittedName>
</protein>
<feature type="transmembrane region" description="Helical" evidence="5">
    <location>
        <begin position="212"/>
        <end position="229"/>
    </location>
</feature>
<feature type="transmembrane region" description="Helical" evidence="5">
    <location>
        <begin position="87"/>
        <end position="107"/>
    </location>
</feature>
<keyword evidence="8" id="KW-1185">Reference proteome</keyword>
<feature type="transmembrane region" description="Helical" evidence="5">
    <location>
        <begin position="381"/>
        <end position="399"/>
    </location>
</feature>
<keyword evidence="4 5" id="KW-0472">Membrane</keyword>
<dbReference type="Pfam" id="PF04932">
    <property type="entry name" value="Wzy_C"/>
    <property type="match status" value="1"/>
</dbReference>
<feature type="transmembrane region" description="Helical" evidence="5">
    <location>
        <begin position="264"/>
        <end position="283"/>
    </location>
</feature>
<feature type="transmembrane region" description="Helical" evidence="5">
    <location>
        <begin position="64"/>
        <end position="80"/>
    </location>
</feature>
<evidence type="ECO:0000256" key="2">
    <source>
        <dbReference type="ARBA" id="ARBA00022692"/>
    </source>
</evidence>
<dbReference type="InterPro" id="IPR051533">
    <property type="entry name" value="WaaL-like"/>
</dbReference>
<evidence type="ECO:0000256" key="3">
    <source>
        <dbReference type="ARBA" id="ARBA00022989"/>
    </source>
</evidence>
<dbReference type="RefSeq" id="WP_246176084.1">
    <property type="nucleotide sequence ID" value="NZ_JACHIL010000002.1"/>
</dbReference>
<name>A0A7W8EPH5_9HYPH</name>
<keyword evidence="2 5" id="KW-0812">Transmembrane</keyword>
<dbReference type="GO" id="GO:0016874">
    <property type="term" value="F:ligase activity"/>
    <property type="evidence" value="ECO:0007669"/>
    <property type="project" value="UniProtKB-KW"/>
</dbReference>
<evidence type="ECO:0000313" key="8">
    <source>
        <dbReference type="Proteomes" id="UP000531231"/>
    </source>
</evidence>
<feature type="transmembrane region" description="Helical" evidence="5">
    <location>
        <begin position="41"/>
        <end position="58"/>
    </location>
</feature>
<reference evidence="7 8" key="1">
    <citation type="submission" date="2020-08" db="EMBL/GenBank/DDBJ databases">
        <title>Genomic Encyclopedia of Type Strains, Phase IV (KMG-IV): sequencing the most valuable type-strain genomes for metagenomic binning, comparative biology and taxonomic classification.</title>
        <authorList>
            <person name="Goeker M."/>
        </authorList>
    </citation>
    <scope>NUCLEOTIDE SEQUENCE [LARGE SCALE GENOMIC DNA]</scope>
    <source>
        <strain evidence="7 8">DSM 25620</strain>
    </source>
</reference>
<dbReference type="Proteomes" id="UP000531231">
    <property type="component" value="Unassembled WGS sequence"/>
</dbReference>
<gene>
    <name evidence="7" type="ORF">HNQ68_001167</name>
</gene>
<dbReference type="InterPro" id="IPR007016">
    <property type="entry name" value="O-antigen_ligase-rel_domated"/>
</dbReference>
<organism evidence="7 8">
    <name type="scientific">Pseudochrobactrum saccharolyticum</name>
    <dbReference type="NCBI Taxonomy" id="354352"/>
    <lineage>
        <taxon>Bacteria</taxon>
        <taxon>Pseudomonadati</taxon>
        <taxon>Pseudomonadota</taxon>
        <taxon>Alphaproteobacteria</taxon>
        <taxon>Hyphomicrobiales</taxon>
        <taxon>Brucellaceae</taxon>
        <taxon>Pseudochrobactrum</taxon>
    </lineage>
</organism>
<proteinExistence type="predicted"/>
<evidence type="ECO:0000256" key="5">
    <source>
        <dbReference type="SAM" id="Phobius"/>
    </source>
</evidence>
<dbReference type="PANTHER" id="PTHR37422:SF21">
    <property type="entry name" value="EXOQ-LIKE PROTEIN"/>
    <property type="match status" value="1"/>
</dbReference>
<feature type="transmembrane region" description="Helical" evidence="5">
    <location>
        <begin position="235"/>
        <end position="252"/>
    </location>
</feature>
<sequence>MSYPSQPVPRSVPRSVQASSASDAAFYALAERGQRQAAMQWIARLSLATGVFFSGFVLFEPGPYEILMLVLISLWLLFGLRLSVNSLALLLLLTLFNIGGVLSIFQMADLKKAPLYIAVSYFLALTSVFFAAVTESDWRRLQPLFTGYLAAAVITGMLGIGGYLNLIPAADLFTLYGRAKGAFQDPNVFGPFLILPINWCIYQVLTRPFQKSLLYWALFLVLTLAVLLSFSRAAWGMYAVSLLLIPALLFIGSKNQRFRSKIMLISIAAIVVLALVLLIALQFPQISEVFFQRARLEQDYDSARTGRFARHWLGFLLSMEKPFGIGPLEFGPMFGEDTHNIWLKALLDYGWLGFLSFIILTMLTLGFGFRLMLRERPWQPYLLCAYVAFIGHILIGNVIDIDHWRHFYLIVGIIWGCAGLEQRYQQQARHHLTSEPRPYSNARIARPV</sequence>
<keyword evidence="7" id="KW-0436">Ligase</keyword>
<feature type="transmembrane region" description="Helical" evidence="5">
    <location>
        <begin position="405"/>
        <end position="421"/>
    </location>
</feature>
<comment type="caution">
    <text evidence="7">The sequence shown here is derived from an EMBL/GenBank/DDBJ whole genome shotgun (WGS) entry which is preliminary data.</text>
</comment>
<dbReference type="EMBL" id="JACHIL010000002">
    <property type="protein sequence ID" value="MBB5090643.1"/>
    <property type="molecule type" value="Genomic_DNA"/>
</dbReference>
<evidence type="ECO:0000256" key="1">
    <source>
        <dbReference type="ARBA" id="ARBA00004141"/>
    </source>
</evidence>
<feature type="transmembrane region" description="Helical" evidence="5">
    <location>
        <begin position="349"/>
        <end position="369"/>
    </location>
</feature>
<evidence type="ECO:0000256" key="4">
    <source>
        <dbReference type="ARBA" id="ARBA00023136"/>
    </source>
</evidence>
<dbReference type="PANTHER" id="PTHR37422">
    <property type="entry name" value="TEICHURONIC ACID BIOSYNTHESIS PROTEIN TUAE"/>
    <property type="match status" value="1"/>
</dbReference>
<feature type="domain" description="O-antigen ligase-related" evidence="6">
    <location>
        <begin position="218"/>
        <end position="358"/>
    </location>
</feature>
<dbReference type="AlphaFoldDB" id="A0A7W8EPH5"/>
<evidence type="ECO:0000259" key="6">
    <source>
        <dbReference type="Pfam" id="PF04932"/>
    </source>
</evidence>
<keyword evidence="3 5" id="KW-1133">Transmembrane helix</keyword>
<feature type="transmembrane region" description="Helical" evidence="5">
    <location>
        <begin position="188"/>
        <end position="205"/>
    </location>
</feature>
<dbReference type="GO" id="GO:0016020">
    <property type="term" value="C:membrane"/>
    <property type="evidence" value="ECO:0007669"/>
    <property type="project" value="UniProtKB-SubCell"/>
</dbReference>
<feature type="transmembrane region" description="Helical" evidence="5">
    <location>
        <begin position="145"/>
        <end position="168"/>
    </location>
</feature>
<evidence type="ECO:0000313" key="7">
    <source>
        <dbReference type="EMBL" id="MBB5090643.1"/>
    </source>
</evidence>
<accession>A0A7W8EPH5</accession>
<comment type="subcellular location">
    <subcellularLocation>
        <location evidence="1">Membrane</location>
        <topology evidence="1">Multi-pass membrane protein</topology>
    </subcellularLocation>
</comment>
<feature type="transmembrane region" description="Helical" evidence="5">
    <location>
        <begin position="113"/>
        <end position="133"/>
    </location>
</feature>